<sequence length="298" mass="33880">MNNHAPPEATGPLEKRIKIELVDPDFPPSKPPTPPPKPAAKFYLPPGKSTNVSLWTVEDVRLWVGKFLKPSEHAETFRTLAELKINGAVIKSIYEKKPAHTTFGINLEDFEAIQAHAHKLFNIRIANNYWDDPAYEYFLPNNIHFRLAGPAELNPPEVPANLNAAPEAASPLENDIKIELMDPDFPPSKPPTPSPKPEAKFYLPRGKTTDVSLWTEKDVRCWVAKFLKRSEHVETFRTLKELKIDGAVIETIYLNKPAHTTYGINLEDYETIQAHAHKVFMAQDTSGIRWLQSPFRWF</sequence>
<protein>
    <recommendedName>
        <fullName evidence="3">SAM domain-containing protein</fullName>
    </recommendedName>
</protein>
<name>A0AAE9CTV6_CAEBR</name>
<evidence type="ECO:0000313" key="2">
    <source>
        <dbReference type="Proteomes" id="UP000827892"/>
    </source>
</evidence>
<dbReference type="InterPro" id="IPR013761">
    <property type="entry name" value="SAM/pointed_sf"/>
</dbReference>
<dbReference type="AlphaFoldDB" id="A0AAE9CTV6"/>
<evidence type="ECO:0000313" key="1">
    <source>
        <dbReference type="EMBL" id="ULT81383.1"/>
    </source>
</evidence>
<dbReference type="Proteomes" id="UP000827892">
    <property type="component" value="Chromosome X"/>
</dbReference>
<reference evidence="1 2" key="1">
    <citation type="submission" date="2022-05" db="EMBL/GenBank/DDBJ databases">
        <title>Chromosome-level reference genomes for two strains of Caenorhabditis briggsae: an improved platform for comparative genomics.</title>
        <authorList>
            <person name="Stevens L."/>
            <person name="Andersen E.C."/>
        </authorList>
    </citation>
    <scope>NUCLEOTIDE SEQUENCE [LARGE SCALE GENOMIC DNA]</scope>
    <source>
        <strain evidence="1">QX1410_ONT</strain>
        <tissue evidence="1">Whole-organism</tissue>
    </source>
</reference>
<dbReference type="EMBL" id="CP090896">
    <property type="protein sequence ID" value="ULT81383.1"/>
    <property type="molecule type" value="Genomic_DNA"/>
</dbReference>
<evidence type="ECO:0008006" key="3">
    <source>
        <dbReference type="Google" id="ProtNLM"/>
    </source>
</evidence>
<gene>
    <name evidence="1" type="ORF">L3Y34_011341</name>
</gene>
<accession>A0AAE9CTV6</accession>
<organism evidence="1 2">
    <name type="scientific">Caenorhabditis briggsae</name>
    <dbReference type="NCBI Taxonomy" id="6238"/>
    <lineage>
        <taxon>Eukaryota</taxon>
        <taxon>Metazoa</taxon>
        <taxon>Ecdysozoa</taxon>
        <taxon>Nematoda</taxon>
        <taxon>Chromadorea</taxon>
        <taxon>Rhabditida</taxon>
        <taxon>Rhabditina</taxon>
        <taxon>Rhabditomorpha</taxon>
        <taxon>Rhabditoidea</taxon>
        <taxon>Rhabditidae</taxon>
        <taxon>Peloderinae</taxon>
        <taxon>Caenorhabditis</taxon>
    </lineage>
</organism>
<dbReference type="SUPFAM" id="SSF47769">
    <property type="entry name" value="SAM/Pointed domain"/>
    <property type="match status" value="1"/>
</dbReference>
<proteinExistence type="predicted"/>
<dbReference type="Gene3D" id="1.10.150.50">
    <property type="entry name" value="Transcription Factor, Ets-1"/>
    <property type="match status" value="1"/>
</dbReference>